<dbReference type="AlphaFoldDB" id="F9XRS9"/>
<dbReference type="GeneID" id="13399226"/>
<protein>
    <submittedName>
        <fullName evidence="1">Uncharacterized protein</fullName>
    </submittedName>
</protein>
<proteinExistence type="predicted"/>
<dbReference type="KEGG" id="ztr:MYCGRDRAFT_106674"/>
<dbReference type="InParanoid" id="F9XRS9"/>
<keyword evidence="2" id="KW-1185">Reference proteome</keyword>
<accession>F9XRS9</accession>
<evidence type="ECO:0000313" key="2">
    <source>
        <dbReference type="Proteomes" id="UP000008062"/>
    </source>
</evidence>
<gene>
    <name evidence="1" type="ORF">MYCGRDRAFT_106674</name>
</gene>
<name>F9XRS9_ZYMTI</name>
<dbReference type="Proteomes" id="UP000008062">
    <property type="component" value="Chromosome 19"/>
</dbReference>
<dbReference type="EMBL" id="CM001214">
    <property type="protein sequence ID" value="EGP82043.1"/>
    <property type="molecule type" value="Genomic_DNA"/>
</dbReference>
<dbReference type="RefSeq" id="XP_003847067.1">
    <property type="nucleotide sequence ID" value="XM_003847019.1"/>
</dbReference>
<organism evidence="1 2">
    <name type="scientific">Zymoseptoria tritici (strain CBS 115943 / IPO323)</name>
    <name type="common">Speckled leaf blotch fungus</name>
    <name type="synonym">Septoria tritici</name>
    <dbReference type="NCBI Taxonomy" id="336722"/>
    <lineage>
        <taxon>Eukaryota</taxon>
        <taxon>Fungi</taxon>
        <taxon>Dikarya</taxon>
        <taxon>Ascomycota</taxon>
        <taxon>Pezizomycotina</taxon>
        <taxon>Dothideomycetes</taxon>
        <taxon>Dothideomycetidae</taxon>
        <taxon>Mycosphaerellales</taxon>
        <taxon>Mycosphaerellaceae</taxon>
        <taxon>Zymoseptoria</taxon>
    </lineage>
</organism>
<reference evidence="1 2" key="1">
    <citation type="journal article" date="2011" name="PLoS Genet.">
        <title>Finished genome of the fungal wheat pathogen Mycosphaerella graminicola reveals dispensome structure, chromosome plasticity, and stealth pathogenesis.</title>
        <authorList>
            <person name="Goodwin S.B."/>
            <person name="Ben M'barek S."/>
            <person name="Dhillon B."/>
            <person name="Wittenberg A.H.J."/>
            <person name="Crane C.F."/>
            <person name="Hane J.K."/>
            <person name="Foster A.J."/>
            <person name="Van der Lee T.A.J."/>
            <person name="Grimwood J."/>
            <person name="Aerts A."/>
            <person name="Antoniw J."/>
            <person name="Bailey A."/>
            <person name="Bluhm B."/>
            <person name="Bowler J."/>
            <person name="Bristow J."/>
            <person name="van der Burgt A."/>
            <person name="Canto-Canche B."/>
            <person name="Churchill A.C.L."/>
            <person name="Conde-Ferraez L."/>
            <person name="Cools H.J."/>
            <person name="Coutinho P.M."/>
            <person name="Csukai M."/>
            <person name="Dehal P."/>
            <person name="De Wit P."/>
            <person name="Donzelli B."/>
            <person name="van de Geest H.C."/>
            <person name="van Ham R.C.H.J."/>
            <person name="Hammond-Kosack K.E."/>
            <person name="Henrissat B."/>
            <person name="Kilian A."/>
            <person name="Kobayashi A.K."/>
            <person name="Koopmann E."/>
            <person name="Kourmpetis Y."/>
            <person name="Kuzniar A."/>
            <person name="Lindquist E."/>
            <person name="Lombard V."/>
            <person name="Maliepaard C."/>
            <person name="Martins N."/>
            <person name="Mehrabi R."/>
            <person name="Nap J.P.H."/>
            <person name="Ponomarenko A."/>
            <person name="Rudd J.J."/>
            <person name="Salamov A."/>
            <person name="Schmutz J."/>
            <person name="Schouten H.J."/>
            <person name="Shapiro H."/>
            <person name="Stergiopoulos I."/>
            <person name="Torriani S.F.F."/>
            <person name="Tu H."/>
            <person name="de Vries R.P."/>
            <person name="Waalwijk C."/>
            <person name="Ware S.B."/>
            <person name="Wiebenga A."/>
            <person name="Zwiers L.-H."/>
            <person name="Oliver R.P."/>
            <person name="Grigoriev I.V."/>
            <person name="Kema G.H.J."/>
        </authorList>
    </citation>
    <scope>NUCLEOTIDE SEQUENCE [LARGE SCALE GENOMIC DNA]</scope>
    <source>
        <strain evidence="2">CBS 115943 / IPO323</strain>
    </source>
</reference>
<sequence>MIAVLSQVIKHRSLLVTPSTRTTARRLPPSLWYPTSFQPDRLLFPLRSYTRRRSPKTGLCKAYTACRLSGKSS</sequence>
<evidence type="ECO:0000313" key="1">
    <source>
        <dbReference type="EMBL" id="EGP82043.1"/>
    </source>
</evidence>
<dbReference type="HOGENOM" id="CLU_2706686_0_0_1"/>